<dbReference type="Pfam" id="PF05971">
    <property type="entry name" value="Methyltransf_10"/>
    <property type="match status" value="1"/>
</dbReference>
<evidence type="ECO:0000256" key="3">
    <source>
        <dbReference type="ARBA" id="ARBA00022989"/>
    </source>
</evidence>
<comment type="subcellular location">
    <subcellularLocation>
        <location evidence="1">Membrane</location>
        <topology evidence="1">Single-pass membrane protein</topology>
    </subcellularLocation>
</comment>
<dbReference type="PROSITE" id="PS50835">
    <property type="entry name" value="IG_LIKE"/>
    <property type="match status" value="5"/>
</dbReference>
<feature type="domain" description="Ig-like" evidence="8">
    <location>
        <begin position="824"/>
        <end position="885"/>
    </location>
</feature>
<dbReference type="PANTHER" id="PTHR23278:SF31">
    <property type="entry name" value="SIDESTEP II, ISOFORM A"/>
    <property type="match status" value="1"/>
</dbReference>
<dbReference type="InterPro" id="IPR010286">
    <property type="entry name" value="METTL16/RlmF"/>
</dbReference>
<evidence type="ECO:0000313" key="9">
    <source>
        <dbReference type="EMBL" id="CAD7079716.1"/>
    </source>
</evidence>
<dbReference type="Pfam" id="PF07686">
    <property type="entry name" value="V-set"/>
    <property type="match status" value="1"/>
</dbReference>
<dbReference type="PANTHER" id="PTHR23278">
    <property type="entry name" value="SIDESTEP PROTEIN"/>
    <property type="match status" value="1"/>
</dbReference>
<dbReference type="GO" id="GO:0003676">
    <property type="term" value="F:nucleic acid binding"/>
    <property type="evidence" value="ECO:0007669"/>
    <property type="project" value="InterPro"/>
</dbReference>
<feature type="domain" description="Ig-like" evidence="8">
    <location>
        <begin position="403"/>
        <end position="504"/>
    </location>
</feature>
<dbReference type="CDD" id="cd00096">
    <property type="entry name" value="Ig"/>
    <property type="match status" value="1"/>
</dbReference>
<feature type="transmembrane region" description="Helical" evidence="7">
    <location>
        <begin position="1020"/>
        <end position="1041"/>
    </location>
</feature>
<dbReference type="InterPro" id="IPR002052">
    <property type="entry name" value="DNA_methylase_N6_adenine_CS"/>
</dbReference>
<dbReference type="Pfam" id="PF13927">
    <property type="entry name" value="Ig_3"/>
    <property type="match status" value="2"/>
</dbReference>
<dbReference type="InterPro" id="IPR029063">
    <property type="entry name" value="SAM-dependent_MTases_sf"/>
</dbReference>
<dbReference type="InterPro" id="IPR013162">
    <property type="entry name" value="CD80_C2-set"/>
</dbReference>
<name>A0A7R8YNK1_HERIL</name>
<evidence type="ECO:0000256" key="6">
    <source>
        <dbReference type="SAM" id="MobiDB-lite"/>
    </source>
</evidence>
<keyword evidence="2 7" id="KW-0812">Transmembrane</keyword>
<dbReference type="AlphaFoldDB" id="A0A7R8YNK1"/>
<dbReference type="InParanoid" id="A0A7R8YNK1"/>
<dbReference type="InterPro" id="IPR036179">
    <property type="entry name" value="Ig-like_dom_sf"/>
</dbReference>
<dbReference type="Proteomes" id="UP000594454">
    <property type="component" value="Chromosome 1"/>
</dbReference>
<dbReference type="EMBL" id="LR899009">
    <property type="protein sequence ID" value="CAD7079716.1"/>
    <property type="molecule type" value="Genomic_DNA"/>
</dbReference>
<dbReference type="OrthoDB" id="514248at2759"/>
<dbReference type="Gene3D" id="3.40.50.150">
    <property type="entry name" value="Vaccinia Virus protein VP39"/>
    <property type="match status" value="1"/>
</dbReference>
<dbReference type="Pfam" id="PF08205">
    <property type="entry name" value="C2-set_2"/>
    <property type="match status" value="1"/>
</dbReference>
<keyword evidence="3 7" id="KW-1133">Transmembrane helix</keyword>
<dbReference type="SMART" id="SM00409">
    <property type="entry name" value="IG"/>
    <property type="match status" value="5"/>
</dbReference>
<proteinExistence type="predicted"/>
<protein>
    <recommendedName>
        <fullName evidence="8">Ig-like domain-containing protein</fullName>
    </recommendedName>
</protein>
<reference evidence="9 10" key="1">
    <citation type="submission" date="2020-11" db="EMBL/GenBank/DDBJ databases">
        <authorList>
            <person name="Wallbank WR R."/>
            <person name="Pardo Diaz C."/>
            <person name="Kozak K."/>
            <person name="Martin S."/>
            <person name="Jiggins C."/>
            <person name="Moest M."/>
            <person name="Warren A I."/>
            <person name="Generalovic N T."/>
            <person name="Byers J.R.P. K."/>
            <person name="Montejo-Kovacevich G."/>
            <person name="Yen C E."/>
        </authorList>
    </citation>
    <scope>NUCLEOTIDE SEQUENCE [LARGE SCALE GENOMIC DNA]</scope>
</reference>
<dbReference type="InterPro" id="IPR003599">
    <property type="entry name" value="Ig_sub"/>
</dbReference>
<dbReference type="Gene3D" id="2.60.40.10">
    <property type="entry name" value="Immunoglobulins"/>
    <property type="match status" value="5"/>
</dbReference>
<feature type="domain" description="Ig-like" evidence="8">
    <location>
        <begin position="711"/>
        <end position="798"/>
    </location>
</feature>
<dbReference type="InterPro" id="IPR013783">
    <property type="entry name" value="Ig-like_fold"/>
</dbReference>
<accession>A0A7R8YNK1</accession>
<dbReference type="InterPro" id="IPR007110">
    <property type="entry name" value="Ig-like_dom"/>
</dbReference>
<feature type="region of interest" description="Disordered" evidence="6">
    <location>
        <begin position="1051"/>
        <end position="1079"/>
    </location>
</feature>
<dbReference type="SUPFAM" id="SSF53335">
    <property type="entry name" value="S-adenosyl-L-methionine-dependent methyltransferases"/>
    <property type="match status" value="1"/>
</dbReference>
<keyword evidence="10" id="KW-1185">Reference proteome</keyword>
<evidence type="ECO:0000313" key="10">
    <source>
        <dbReference type="Proteomes" id="UP000594454"/>
    </source>
</evidence>
<dbReference type="SUPFAM" id="SSF48726">
    <property type="entry name" value="Immunoglobulin"/>
    <property type="match status" value="5"/>
</dbReference>
<feature type="compositionally biased region" description="Basic and acidic residues" evidence="6">
    <location>
        <begin position="196"/>
        <end position="206"/>
    </location>
</feature>
<evidence type="ECO:0000256" key="2">
    <source>
        <dbReference type="ARBA" id="ARBA00022692"/>
    </source>
</evidence>
<evidence type="ECO:0000256" key="1">
    <source>
        <dbReference type="ARBA" id="ARBA00004167"/>
    </source>
</evidence>
<dbReference type="InterPro" id="IPR013106">
    <property type="entry name" value="Ig_V-set"/>
</dbReference>
<dbReference type="InterPro" id="IPR003598">
    <property type="entry name" value="Ig_sub2"/>
</dbReference>
<feature type="domain" description="Ig-like" evidence="8">
    <location>
        <begin position="615"/>
        <end position="692"/>
    </location>
</feature>
<dbReference type="GO" id="GO:0008168">
    <property type="term" value="F:methyltransferase activity"/>
    <property type="evidence" value="ECO:0007669"/>
    <property type="project" value="InterPro"/>
</dbReference>
<dbReference type="GO" id="GO:0032259">
    <property type="term" value="P:methylation"/>
    <property type="evidence" value="ECO:0007669"/>
    <property type="project" value="InterPro"/>
</dbReference>
<evidence type="ECO:0000256" key="4">
    <source>
        <dbReference type="ARBA" id="ARBA00023136"/>
    </source>
</evidence>
<feature type="region of interest" description="Disordered" evidence="6">
    <location>
        <begin position="191"/>
        <end position="214"/>
    </location>
</feature>
<dbReference type="GO" id="GO:0016020">
    <property type="term" value="C:membrane"/>
    <property type="evidence" value="ECO:0007669"/>
    <property type="project" value="UniProtKB-SubCell"/>
</dbReference>
<feature type="domain" description="Ig-like" evidence="8">
    <location>
        <begin position="509"/>
        <end position="608"/>
    </location>
</feature>
<dbReference type="CDD" id="cd02440">
    <property type="entry name" value="AdoMet_MTases"/>
    <property type="match status" value="1"/>
</dbReference>
<evidence type="ECO:0000256" key="5">
    <source>
        <dbReference type="ARBA" id="ARBA00023157"/>
    </source>
</evidence>
<keyword evidence="5" id="KW-1015">Disulfide bond</keyword>
<dbReference type="PROSITE" id="PS00092">
    <property type="entry name" value="N6_MTASE"/>
    <property type="match status" value="1"/>
</dbReference>
<evidence type="ECO:0000259" key="8">
    <source>
        <dbReference type="PROSITE" id="PS50835"/>
    </source>
</evidence>
<keyword evidence="4 7" id="KW-0472">Membrane</keyword>
<sequence>MAMNRFMHPRNIYKVPPDYTELAIKYPDFRKVCRLELDGSVSVDMKSENTLKVLTKCLLSRDFDLDVDFPDNHLIPTVPLRLNYILWLEDIMNLLQISDRMPSGIDIGCGASCIYSLLAAKKNNWRMIALEINPTNLHYARENIKRNDLTNLVSVFHQANAKVIFKDFLATVDVSERFDFCLCNPPFFEPDSQKQSTDKKEYRRPAANESTGIDDETACEGGEVAFIRRIFEESLLFKDRIRIYTTMLGQKTSSISILKLLKDNQITNFTQTEFCQGNTTRWGLAWTFDPSIILRSVPSPTAGLLHKPVKSFTYNFQTSKSFMDCTSYLDKIFSDLRLNLERTSLSTLSDTQAFSGQSLSLLAKAYANHWTNIRRKRRLGESTNDVVDVEGGDVRTIDIEAVEGKKISLPCPLVAPSRDKVYMVLWFRDDAGIPLYSFDVRGKPLVQGKHWSAPEIFGNRAKFNADLDPAALELDNIKRHDQGIYRCRVDFRTSQTQSFRYNVTVIIPPEHPIVLDRWGRQLNETMLGPLEEGDDLMLTCRVIGGRPQPEVRWLVNGLNVDNQCEYNSENILENRLLWPAVQRTDLNSIFTCQVLNTQLISPKEANLVLDLHLKPLTAEITNPPPSLVADRRYEVTCESTGSRPNAIITWYKGKRQLRRTKDDTFYNTTVSKLSFVPSIEDNGKSITCRAENPNVTGLFLETVWKLNVVYPPLVALRLGSTLSADDIKEGDDVYFECQVQANPQWRKLNWLHDGVVLTHNTSARIIRSNQSLVLQRVTRESSGNYSCSAINAEGETVSNQFVLKVKYIPFCKTDSIIVVGALHGERIRVGCTVEAYPPPRSFRWKFNNSGETMDVSTEKFYKNGSLSILEFAPDYGTLSCWAQNSVGIQQKPCLFQIILAGLPSALKNCTMTNNTQYLLEVQCHPGNDGGLPQIFVLRIMSTMTGKLLYNLTNIDEPYFAIDSIDAMTSADLLSANFRIVVFAVNQKGKGPDVVLKNVRFHERTQNFSEPSISNFDISPIISGVVLVLIILSCLILGQVFVRRRHQTKNKQNTNNYIQSNNLLCNQDGNTKNSSPRWQHSEASAAKQLVPGRESFEDECDPDVIPAQFALEEAVAPFKEDWCSNPLFNKFNSHHNRPTNLLLKSITHENPERDRLFETYLQSTVNIPASSGKELDVHAIKTMLMTTRVPESCV</sequence>
<organism evidence="9 10">
    <name type="scientific">Hermetia illucens</name>
    <name type="common">Black soldier fly</name>
    <dbReference type="NCBI Taxonomy" id="343691"/>
    <lineage>
        <taxon>Eukaryota</taxon>
        <taxon>Metazoa</taxon>
        <taxon>Ecdysozoa</taxon>
        <taxon>Arthropoda</taxon>
        <taxon>Hexapoda</taxon>
        <taxon>Insecta</taxon>
        <taxon>Pterygota</taxon>
        <taxon>Neoptera</taxon>
        <taxon>Endopterygota</taxon>
        <taxon>Diptera</taxon>
        <taxon>Brachycera</taxon>
        <taxon>Stratiomyomorpha</taxon>
        <taxon>Stratiomyidae</taxon>
        <taxon>Hermetiinae</taxon>
        <taxon>Hermetia</taxon>
    </lineage>
</organism>
<dbReference type="SMART" id="SM00408">
    <property type="entry name" value="IGc2"/>
    <property type="match status" value="4"/>
</dbReference>
<gene>
    <name evidence="9" type="ORF">HERILL_LOCUS2919</name>
</gene>
<evidence type="ECO:0000256" key="7">
    <source>
        <dbReference type="SAM" id="Phobius"/>
    </source>
</evidence>